<proteinExistence type="predicted"/>
<feature type="transmembrane region" description="Helical" evidence="1">
    <location>
        <begin position="12"/>
        <end position="30"/>
    </location>
</feature>
<accession>A0ABY2NK52</accession>
<keyword evidence="1" id="KW-1133">Transmembrane helix</keyword>
<evidence type="ECO:0000313" key="2">
    <source>
        <dbReference type="EMBL" id="TGM45989.1"/>
    </source>
</evidence>
<dbReference type="RefSeq" id="WP_135660667.1">
    <property type="nucleotide sequence ID" value="NZ_RQHF01000038.1"/>
</dbReference>
<comment type="caution">
    <text evidence="2">The sequence shown here is derived from an EMBL/GenBank/DDBJ whole genome shotgun (WGS) entry which is preliminary data.</text>
</comment>
<reference evidence="3" key="1">
    <citation type="journal article" date="2019" name="PLoS Negl. Trop. Dis.">
        <title>Revisiting the worldwide diversity of Leptospira species in the environment.</title>
        <authorList>
            <person name="Vincent A.T."/>
            <person name="Schiettekatte O."/>
            <person name="Bourhy P."/>
            <person name="Veyrier F.J."/>
            <person name="Picardeau M."/>
        </authorList>
    </citation>
    <scope>NUCLEOTIDE SEQUENCE [LARGE SCALE GENOMIC DNA]</scope>
    <source>
        <strain evidence="3">201601955</strain>
    </source>
</reference>
<protein>
    <recommendedName>
        <fullName evidence="4">Outer membrane protein beta-barrel domain-containing protein</fullName>
    </recommendedName>
</protein>
<evidence type="ECO:0000313" key="3">
    <source>
        <dbReference type="Proteomes" id="UP000298112"/>
    </source>
</evidence>
<evidence type="ECO:0000256" key="1">
    <source>
        <dbReference type="SAM" id="Phobius"/>
    </source>
</evidence>
<evidence type="ECO:0008006" key="4">
    <source>
        <dbReference type="Google" id="ProtNLM"/>
    </source>
</evidence>
<dbReference type="EMBL" id="RQHF01000038">
    <property type="protein sequence ID" value="TGM45989.1"/>
    <property type="molecule type" value="Genomic_DNA"/>
</dbReference>
<keyword evidence="1" id="KW-0472">Membrane</keyword>
<organism evidence="2 3">
    <name type="scientific">Leptospira vanthielii</name>
    <dbReference type="NCBI Taxonomy" id="293085"/>
    <lineage>
        <taxon>Bacteria</taxon>
        <taxon>Pseudomonadati</taxon>
        <taxon>Spirochaetota</taxon>
        <taxon>Spirochaetia</taxon>
        <taxon>Leptospirales</taxon>
        <taxon>Leptospiraceae</taxon>
        <taxon>Leptospira</taxon>
    </lineage>
</organism>
<dbReference type="Proteomes" id="UP000298112">
    <property type="component" value="Unassembled WGS sequence"/>
</dbReference>
<sequence length="300" mass="34279">MNKKRDIQFQRKILLNSILLSVFVGIRLFGAEIELNSGNKFLGKIISEDERSILFQFQGKDYRIPKSELIKNEKDKSGSDFSIGLSKIILHDKSQIIGYLIEEDQDHIILQTQIGFVNIDKSKIDKSDLGREKNFPPPKKYLISSLESLNTFLGLGYGIYRSSNLDITLNQLNFNLEPAYLNLQGYGRIGIQFDGIWGLNSDYKINMINGIIYYYSHYQFQQSPLFDFYGKVGLGGNYVNTIAEDRNRSGLNPLVMFELGWQGYKIDNFQLRLGINTFCAFEPSSTVCFSGPTMQGMLKF</sequence>
<gene>
    <name evidence="2" type="ORF">EHQ95_17540</name>
</gene>
<keyword evidence="1" id="KW-0812">Transmembrane</keyword>
<keyword evidence="3" id="KW-1185">Reference proteome</keyword>
<name>A0ABY2NK52_9LEPT</name>
<dbReference type="NCBIfam" id="NF047432">
    <property type="entry name" value="LA_3334_fam"/>
    <property type="match status" value="1"/>
</dbReference>